<dbReference type="Gene3D" id="2.30.29.30">
    <property type="entry name" value="Pleckstrin-homology domain (PH domain)/Phosphotyrosine-binding domain (PTB)"/>
    <property type="match status" value="1"/>
</dbReference>
<keyword evidence="2" id="KW-1185">Reference proteome</keyword>
<dbReference type="PANTHER" id="PTHR47695:SF3">
    <property type="entry name" value="PID DOMAIN-CONTAINING PROTEIN"/>
    <property type="match status" value="1"/>
</dbReference>
<dbReference type="EMBL" id="JAOPHQ010002875">
    <property type="protein sequence ID" value="KAK0145206.1"/>
    <property type="molecule type" value="Genomic_DNA"/>
</dbReference>
<dbReference type="PANTHER" id="PTHR47695">
    <property type="entry name" value="PID DOMAIN-CONTAINING PROTEIN"/>
    <property type="match status" value="1"/>
</dbReference>
<dbReference type="InterPro" id="IPR011993">
    <property type="entry name" value="PH-like_dom_sf"/>
</dbReference>
<name>A0AA47NZY5_MERPO</name>
<dbReference type="InterPro" id="IPR048559">
    <property type="entry name" value="DAB1/2_SBM"/>
</dbReference>
<evidence type="ECO:0000313" key="2">
    <source>
        <dbReference type="Proteomes" id="UP001174136"/>
    </source>
</evidence>
<organism evidence="1 2">
    <name type="scientific">Merluccius polli</name>
    <name type="common">Benguela hake</name>
    <name type="synonym">Merluccius cadenati</name>
    <dbReference type="NCBI Taxonomy" id="89951"/>
    <lineage>
        <taxon>Eukaryota</taxon>
        <taxon>Metazoa</taxon>
        <taxon>Chordata</taxon>
        <taxon>Craniata</taxon>
        <taxon>Vertebrata</taxon>
        <taxon>Euteleostomi</taxon>
        <taxon>Actinopterygii</taxon>
        <taxon>Neopterygii</taxon>
        <taxon>Teleostei</taxon>
        <taxon>Neoteleostei</taxon>
        <taxon>Acanthomorphata</taxon>
        <taxon>Zeiogadaria</taxon>
        <taxon>Gadariae</taxon>
        <taxon>Gadiformes</taxon>
        <taxon>Gadoidei</taxon>
        <taxon>Merlucciidae</taxon>
        <taxon>Merluccius</taxon>
    </lineage>
</organism>
<protein>
    <submittedName>
        <fullName evidence="1">Disabled 1</fullName>
    </submittedName>
</protein>
<dbReference type="GO" id="GO:0005737">
    <property type="term" value="C:cytoplasm"/>
    <property type="evidence" value="ECO:0007669"/>
    <property type="project" value="TreeGrafter"/>
</dbReference>
<sequence>MKTEVEAAGSCPSPGQAPIKTWLPSSRRGRDTCMHSHMIHTHHTQTHTMHRLTGASVKRLVLSVPSSRFPGASAATKVAVDPTSRFHGDGVRYKAKLIGTDEVVQAQGDKMCLDSMMKLKVFTFTFRFRFLY</sequence>
<comment type="caution">
    <text evidence="1">The sequence shown here is derived from an EMBL/GenBank/DDBJ whole genome shotgun (WGS) entry which is preliminary data.</text>
</comment>
<accession>A0AA47NZY5</accession>
<dbReference type="Proteomes" id="UP001174136">
    <property type="component" value="Unassembled WGS sequence"/>
</dbReference>
<dbReference type="SUPFAM" id="SSF50729">
    <property type="entry name" value="PH domain-like"/>
    <property type="match status" value="1"/>
</dbReference>
<dbReference type="AlphaFoldDB" id="A0AA47NZY5"/>
<reference evidence="1" key="1">
    <citation type="journal article" date="2023" name="Front. Mar. Sci.">
        <title>A new Merluccius polli reference genome to investigate the effects of global change in West African waters.</title>
        <authorList>
            <person name="Mateo J.L."/>
            <person name="Blanco-Fernandez C."/>
            <person name="Garcia-Vazquez E."/>
            <person name="Machado-Schiaffino G."/>
        </authorList>
    </citation>
    <scope>NUCLEOTIDE SEQUENCE</scope>
    <source>
        <strain evidence="1">C29</strain>
        <tissue evidence="1">Fin</tissue>
    </source>
</reference>
<gene>
    <name evidence="1" type="primary">DAB1</name>
    <name evidence="1" type="ORF">N1851_015890</name>
</gene>
<dbReference type="Pfam" id="PF21792">
    <property type="entry name" value="DAB2_SBM"/>
    <property type="match status" value="1"/>
</dbReference>
<evidence type="ECO:0000313" key="1">
    <source>
        <dbReference type="EMBL" id="KAK0145206.1"/>
    </source>
</evidence>
<proteinExistence type="predicted"/>